<protein>
    <recommendedName>
        <fullName evidence="6">Arginine metabolism regulation protein II</fullName>
    </recommendedName>
</protein>
<evidence type="ECO:0000256" key="1">
    <source>
        <dbReference type="ARBA" id="ARBA00004123"/>
    </source>
</evidence>
<dbReference type="GO" id="GO:0005634">
    <property type="term" value="C:nucleus"/>
    <property type="evidence" value="ECO:0007669"/>
    <property type="project" value="UniProtKB-SubCell"/>
</dbReference>
<dbReference type="Pfam" id="PF11951">
    <property type="entry name" value="Fungal_trans_2"/>
    <property type="match status" value="1"/>
</dbReference>
<dbReference type="PANTHER" id="PTHR37534">
    <property type="entry name" value="TRANSCRIPTIONAL ACTIVATOR PROTEIN UGA3"/>
    <property type="match status" value="1"/>
</dbReference>
<dbReference type="InterPro" id="IPR021858">
    <property type="entry name" value="Fun_TF"/>
</dbReference>
<comment type="caution">
    <text evidence="4">The sequence shown here is derived from an EMBL/GenBank/DDBJ whole genome shotgun (WGS) entry which is preliminary data.</text>
</comment>
<sequence>MPAAPQGDVLSWSQVEEILNAVDLLEQGWDPKSRGELSLNIRNFGIFGLPQSGDPAECGRASLATESPSFNSEAPKGPDAGTENPPDPELDEQPRGDIIVESCQSPIAVFRSDEPIDGLGEGATNLDDAANHSTQSRSYTPPLTAIWSCFDSDTSLHFADQSEAGEPTSATGFGDILSILTPDSQEPAASTRVSQPLPEPYLSSELERHLMYNYSQHVVNIFCVVDNAKSPWKTIHLPRAMQCVGELSLHGSTSRVRKALRNALLSISGFFLSNKHKTGHCHSQARYWHEIASSYRFSAIGLLKSSVESDLYSESRPKYKEILATMLSMVSINVISGDTNSCRVHLDGASRLIEHMSRRKKHYSGKARALHRTYLYLRVIYESTASREYPNAVSPFPFPSDLPFLADSLAAGKAIDGGRFSMPSASITQANGPSYPQQQRPSDVASSFECIYGIPLCLLKLLEATINVIDQIDAALVTSCGLILDDDLSNSCDRLEQAILDWPSQNEPRSVCTSGADDSKAEIIQYQTQAFHNALIIYFSQNVRRLSYRYLRQYVENILQAIEAIEELKEETRMLLAAPLFWPVFIGATEAFDRGQQDRFRAWYVNAEKYGIAAMRTGITVIHQIWRQGSSRTGGVRPGTWRQLLRETGDILMLT</sequence>
<evidence type="ECO:0008006" key="6">
    <source>
        <dbReference type="Google" id="ProtNLM"/>
    </source>
</evidence>
<dbReference type="GO" id="GO:0000976">
    <property type="term" value="F:transcription cis-regulatory region binding"/>
    <property type="evidence" value="ECO:0007669"/>
    <property type="project" value="TreeGrafter"/>
</dbReference>
<dbReference type="OrthoDB" id="3477330at2759"/>
<comment type="subcellular location">
    <subcellularLocation>
        <location evidence="1">Nucleus</location>
    </subcellularLocation>
</comment>
<dbReference type="STRING" id="1081109.A0A168AVE4"/>
<dbReference type="EMBL" id="AZGY01000011">
    <property type="protein sequence ID" value="KZZ94417.1"/>
    <property type="molecule type" value="Genomic_DNA"/>
</dbReference>
<feature type="region of interest" description="Disordered" evidence="3">
    <location>
        <begin position="55"/>
        <end position="94"/>
    </location>
</feature>
<evidence type="ECO:0000256" key="3">
    <source>
        <dbReference type="SAM" id="MobiDB-lite"/>
    </source>
</evidence>
<dbReference type="GO" id="GO:0003700">
    <property type="term" value="F:DNA-binding transcription factor activity"/>
    <property type="evidence" value="ECO:0007669"/>
    <property type="project" value="TreeGrafter"/>
</dbReference>
<evidence type="ECO:0000313" key="5">
    <source>
        <dbReference type="Proteomes" id="UP000078544"/>
    </source>
</evidence>
<accession>A0A168AVE4</accession>
<dbReference type="Proteomes" id="UP000078544">
    <property type="component" value="Unassembled WGS sequence"/>
</dbReference>
<proteinExistence type="predicted"/>
<gene>
    <name evidence="4" type="ORF">AAL_05384</name>
</gene>
<name>A0A168AVE4_9HYPO</name>
<dbReference type="PANTHER" id="PTHR37534:SF7">
    <property type="entry name" value="TRANSCRIPTIONAL ACTIVATOR PROTEIN UGA3"/>
    <property type="match status" value="1"/>
</dbReference>
<organism evidence="4 5">
    <name type="scientific">Moelleriella libera RCEF 2490</name>
    <dbReference type="NCBI Taxonomy" id="1081109"/>
    <lineage>
        <taxon>Eukaryota</taxon>
        <taxon>Fungi</taxon>
        <taxon>Dikarya</taxon>
        <taxon>Ascomycota</taxon>
        <taxon>Pezizomycotina</taxon>
        <taxon>Sordariomycetes</taxon>
        <taxon>Hypocreomycetidae</taxon>
        <taxon>Hypocreales</taxon>
        <taxon>Clavicipitaceae</taxon>
        <taxon>Moelleriella</taxon>
    </lineage>
</organism>
<evidence type="ECO:0000313" key="4">
    <source>
        <dbReference type="EMBL" id="KZZ94417.1"/>
    </source>
</evidence>
<keyword evidence="5" id="KW-1185">Reference proteome</keyword>
<keyword evidence="2" id="KW-0539">Nucleus</keyword>
<dbReference type="AlphaFoldDB" id="A0A168AVE4"/>
<evidence type="ECO:0000256" key="2">
    <source>
        <dbReference type="ARBA" id="ARBA00023242"/>
    </source>
</evidence>
<dbReference type="GO" id="GO:0045944">
    <property type="term" value="P:positive regulation of transcription by RNA polymerase II"/>
    <property type="evidence" value="ECO:0007669"/>
    <property type="project" value="TreeGrafter"/>
</dbReference>
<reference evidence="4 5" key="1">
    <citation type="journal article" date="2016" name="Genome Biol. Evol.">
        <title>Divergent and convergent evolution of fungal pathogenicity.</title>
        <authorList>
            <person name="Shang Y."/>
            <person name="Xiao G."/>
            <person name="Zheng P."/>
            <person name="Cen K."/>
            <person name="Zhan S."/>
            <person name="Wang C."/>
        </authorList>
    </citation>
    <scope>NUCLEOTIDE SEQUENCE [LARGE SCALE GENOMIC DNA]</scope>
    <source>
        <strain evidence="4 5">RCEF 2490</strain>
    </source>
</reference>